<keyword evidence="2" id="KW-1185">Reference proteome</keyword>
<sequence>MKAVFKVGVDDKKARTKVLKTMVGLAGVDTASMDEKEKKLTVIGDIDLVSLVSKLKKLCHAEIVSVGPANKPEGKKKKDDDEKKKEDDEKKKIAELVRGYGAYKVLGAANACVIC</sequence>
<dbReference type="Proteomes" id="UP000829398">
    <property type="component" value="Chromosome 9"/>
</dbReference>
<organism evidence="1 2">
    <name type="scientific">Citrus sinensis</name>
    <name type="common">Sweet orange</name>
    <name type="synonym">Citrus aurantium var. sinensis</name>
    <dbReference type="NCBI Taxonomy" id="2711"/>
    <lineage>
        <taxon>Eukaryota</taxon>
        <taxon>Viridiplantae</taxon>
        <taxon>Streptophyta</taxon>
        <taxon>Embryophyta</taxon>
        <taxon>Tracheophyta</taxon>
        <taxon>Spermatophyta</taxon>
        <taxon>Magnoliopsida</taxon>
        <taxon>eudicotyledons</taxon>
        <taxon>Gunneridae</taxon>
        <taxon>Pentapetalae</taxon>
        <taxon>rosids</taxon>
        <taxon>malvids</taxon>
        <taxon>Sapindales</taxon>
        <taxon>Rutaceae</taxon>
        <taxon>Aurantioideae</taxon>
        <taxon>Citrus</taxon>
    </lineage>
</organism>
<proteinExistence type="predicted"/>
<dbReference type="EMBL" id="CM039178">
    <property type="protein sequence ID" value="KAH9677561.1"/>
    <property type="molecule type" value="Genomic_DNA"/>
</dbReference>
<comment type="caution">
    <text evidence="1">The sequence shown here is derived from an EMBL/GenBank/DDBJ whole genome shotgun (WGS) entry which is preliminary data.</text>
</comment>
<name>A0ACB8HS20_CITSI</name>
<accession>A0ACB8HS20</accession>
<evidence type="ECO:0000313" key="1">
    <source>
        <dbReference type="EMBL" id="KAH9677561.1"/>
    </source>
</evidence>
<evidence type="ECO:0000313" key="2">
    <source>
        <dbReference type="Proteomes" id="UP000829398"/>
    </source>
</evidence>
<reference evidence="2" key="1">
    <citation type="journal article" date="2023" name="Hortic. Res.">
        <title>A chromosome-level phased genome enabling allele-level studies in sweet orange: a case study on citrus Huanglongbing tolerance.</title>
        <authorList>
            <person name="Wu B."/>
            <person name="Yu Q."/>
            <person name="Deng Z."/>
            <person name="Duan Y."/>
            <person name="Luo F."/>
            <person name="Gmitter F. Jr."/>
        </authorList>
    </citation>
    <scope>NUCLEOTIDE SEQUENCE [LARGE SCALE GENOMIC DNA]</scope>
    <source>
        <strain evidence="2">cv. Valencia</strain>
    </source>
</reference>
<protein>
    <submittedName>
        <fullName evidence="1">Heavy metal-associated isoprenylated plant protein 39</fullName>
    </submittedName>
</protein>
<gene>
    <name evidence="1" type="ORF">KPL71_025413</name>
</gene>